<evidence type="ECO:0000313" key="2">
    <source>
        <dbReference type="EMBL" id="KAJ9187683.1"/>
    </source>
</evidence>
<feature type="region of interest" description="Disordered" evidence="1">
    <location>
        <begin position="81"/>
        <end position="101"/>
    </location>
</feature>
<name>A0ABQ9N5X6_HEVBR</name>
<dbReference type="Proteomes" id="UP001174677">
    <property type="component" value="Chromosome 2"/>
</dbReference>
<proteinExistence type="predicted"/>
<accession>A0ABQ9N5X6</accession>
<evidence type="ECO:0000256" key="1">
    <source>
        <dbReference type="SAM" id="MobiDB-lite"/>
    </source>
</evidence>
<feature type="compositionally biased region" description="Polar residues" evidence="1">
    <location>
        <begin position="90"/>
        <end position="101"/>
    </location>
</feature>
<comment type="caution">
    <text evidence="2">The sequence shown here is derived from an EMBL/GenBank/DDBJ whole genome shotgun (WGS) entry which is preliminary data.</text>
</comment>
<dbReference type="PANTHER" id="PTHR36746">
    <property type="entry name" value="BNAC04G51760D PROTEIN"/>
    <property type="match status" value="1"/>
</dbReference>
<reference evidence="2" key="1">
    <citation type="journal article" date="2023" name="Plant Biotechnol. J.">
        <title>Chromosome-level wild Hevea brasiliensis genome provides new tools for genomic-assisted breeding and valuable loci to elevate rubber yield.</title>
        <authorList>
            <person name="Cheng H."/>
            <person name="Song X."/>
            <person name="Hu Y."/>
            <person name="Wu T."/>
            <person name="Yang Q."/>
            <person name="An Z."/>
            <person name="Feng S."/>
            <person name="Deng Z."/>
            <person name="Wu W."/>
            <person name="Zeng X."/>
            <person name="Tu M."/>
            <person name="Wang X."/>
            <person name="Huang H."/>
        </authorList>
    </citation>
    <scope>NUCLEOTIDE SEQUENCE</scope>
    <source>
        <strain evidence="2">MT/VB/25A 57/8</strain>
    </source>
</reference>
<gene>
    <name evidence="2" type="ORF">P3X46_003108</name>
</gene>
<dbReference type="PANTHER" id="PTHR36746:SF10">
    <property type="match status" value="1"/>
</dbReference>
<evidence type="ECO:0000313" key="3">
    <source>
        <dbReference type="Proteomes" id="UP001174677"/>
    </source>
</evidence>
<dbReference type="EMBL" id="JARPOI010000002">
    <property type="protein sequence ID" value="KAJ9187683.1"/>
    <property type="molecule type" value="Genomic_DNA"/>
</dbReference>
<sequence length="189" mass="20557">MDVYEKINKAVIVCSAIHAFRNKPGSLKHPKSAGASPDTPHKREAADDVVPISFDYSSQPQPATLLESAQKNTQITKVASKIKPEAPPANTDSPGQVAKSNSKVGSSQFAMQEGKRLHIEDNFTYYIDRVRARMRTISNVGDLSNVDNVSHVNVGNDASGRDEFSEYIDRARIKIRTTSNIGGGNFPAS</sequence>
<protein>
    <submittedName>
        <fullName evidence="2">Uncharacterized protein</fullName>
    </submittedName>
</protein>
<feature type="region of interest" description="Disordered" evidence="1">
    <location>
        <begin position="23"/>
        <end position="43"/>
    </location>
</feature>
<organism evidence="2 3">
    <name type="scientific">Hevea brasiliensis</name>
    <name type="common">Para rubber tree</name>
    <name type="synonym">Siphonia brasiliensis</name>
    <dbReference type="NCBI Taxonomy" id="3981"/>
    <lineage>
        <taxon>Eukaryota</taxon>
        <taxon>Viridiplantae</taxon>
        <taxon>Streptophyta</taxon>
        <taxon>Embryophyta</taxon>
        <taxon>Tracheophyta</taxon>
        <taxon>Spermatophyta</taxon>
        <taxon>Magnoliopsida</taxon>
        <taxon>eudicotyledons</taxon>
        <taxon>Gunneridae</taxon>
        <taxon>Pentapetalae</taxon>
        <taxon>rosids</taxon>
        <taxon>fabids</taxon>
        <taxon>Malpighiales</taxon>
        <taxon>Euphorbiaceae</taxon>
        <taxon>Crotonoideae</taxon>
        <taxon>Micrandreae</taxon>
        <taxon>Hevea</taxon>
    </lineage>
</organism>
<keyword evidence="3" id="KW-1185">Reference proteome</keyword>